<keyword evidence="2" id="KW-1185">Reference proteome</keyword>
<accession>A0ACD2ZZU8</accession>
<dbReference type="Proteomes" id="UP000308600">
    <property type="component" value="Unassembled WGS sequence"/>
</dbReference>
<reference evidence="1 2" key="1">
    <citation type="journal article" date="2019" name="Nat. Ecol. Evol.">
        <title>Megaphylogeny resolves global patterns of mushroom evolution.</title>
        <authorList>
            <person name="Varga T."/>
            <person name="Krizsan K."/>
            <person name="Foldi C."/>
            <person name="Dima B."/>
            <person name="Sanchez-Garcia M."/>
            <person name="Sanchez-Ramirez S."/>
            <person name="Szollosi G.J."/>
            <person name="Szarkandi J.G."/>
            <person name="Papp V."/>
            <person name="Albert L."/>
            <person name="Andreopoulos W."/>
            <person name="Angelini C."/>
            <person name="Antonin V."/>
            <person name="Barry K.W."/>
            <person name="Bougher N.L."/>
            <person name="Buchanan P."/>
            <person name="Buyck B."/>
            <person name="Bense V."/>
            <person name="Catcheside P."/>
            <person name="Chovatia M."/>
            <person name="Cooper J."/>
            <person name="Damon W."/>
            <person name="Desjardin D."/>
            <person name="Finy P."/>
            <person name="Geml J."/>
            <person name="Haridas S."/>
            <person name="Hughes K."/>
            <person name="Justo A."/>
            <person name="Karasinski D."/>
            <person name="Kautmanova I."/>
            <person name="Kiss B."/>
            <person name="Kocsube S."/>
            <person name="Kotiranta H."/>
            <person name="LaButti K.M."/>
            <person name="Lechner B.E."/>
            <person name="Liimatainen K."/>
            <person name="Lipzen A."/>
            <person name="Lukacs Z."/>
            <person name="Mihaltcheva S."/>
            <person name="Morgado L.N."/>
            <person name="Niskanen T."/>
            <person name="Noordeloos M.E."/>
            <person name="Ohm R.A."/>
            <person name="Ortiz-Santana B."/>
            <person name="Ovrebo C."/>
            <person name="Racz N."/>
            <person name="Riley R."/>
            <person name="Savchenko A."/>
            <person name="Shiryaev A."/>
            <person name="Soop K."/>
            <person name="Spirin V."/>
            <person name="Szebenyi C."/>
            <person name="Tomsovsky M."/>
            <person name="Tulloss R.E."/>
            <person name="Uehling J."/>
            <person name="Grigoriev I.V."/>
            <person name="Vagvolgyi C."/>
            <person name="Papp T."/>
            <person name="Martin F.M."/>
            <person name="Miettinen O."/>
            <person name="Hibbett D.S."/>
            <person name="Nagy L.G."/>
        </authorList>
    </citation>
    <scope>NUCLEOTIDE SEQUENCE [LARGE SCALE GENOMIC DNA]</scope>
    <source>
        <strain evidence="1 2">NL-1719</strain>
    </source>
</reference>
<name>A0ACD2ZZU8_9AGAR</name>
<proteinExistence type="predicted"/>
<dbReference type="EMBL" id="ML209126">
    <property type="protein sequence ID" value="TFK58960.1"/>
    <property type="molecule type" value="Genomic_DNA"/>
</dbReference>
<gene>
    <name evidence="1" type="ORF">BDN72DRAFT_652366</name>
</gene>
<protein>
    <submittedName>
        <fullName evidence="1">Uncharacterized protein</fullName>
    </submittedName>
</protein>
<evidence type="ECO:0000313" key="2">
    <source>
        <dbReference type="Proteomes" id="UP000308600"/>
    </source>
</evidence>
<sequence length="460" mass="50202">MSVVGSKDNPAPDPQRSTAAERYATPLPAQKASKTPARNEHLVQSHLAAPTKGPSLGSRIFGSLKGSRPPSPGTPANSRIDITSPNAFGPIAPEADLDYGDPPPHRTPTQSTPALPTPIAYQDTMPGSRNGSVYYSASLLGSAMDLVNEKNADERKIHQIRVNLLEVANLLESLDSLPGAQNDEIIAEQLNNITIPLLLGPYNALMSQQKLLEVVTKLVTDSETTRTKLSHLEVNARAHMAGLTTVNIKLDKIQSGSDTLRAQVETLSTLPTPSSPHTAQPPPSHHHETSGSNTLGPTYYPQHRQRQQPRAPAPPMPTPPTSKGKAHHPTRLTVQFLPDGIKDADRLEPSTIVNMVNEDLASNPESKHLRIVIATYNLRRNLVLTTHADHTAAELIKYAEIFMPRISLRYKTIAREDKKWFKIQVGNKLSTQPSPITTPLSERLYPTSSMPYAGCAHRRN</sequence>
<evidence type="ECO:0000313" key="1">
    <source>
        <dbReference type="EMBL" id="TFK58960.1"/>
    </source>
</evidence>
<organism evidence="1 2">
    <name type="scientific">Pluteus cervinus</name>
    <dbReference type="NCBI Taxonomy" id="181527"/>
    <lineage>
        <taxon>Eukaryota</taxon>
        <taxon>Fungi</taxon>
        <taxon>Dikarya</taxon>
        <taxon>Basidiomycota</taxon>
        <taxon>Agaricomycotina</taxon>
        <taxon>Agaricomycetes</taxon>
        <taxon>Agaricomycetidae</taxon>
        <taxon>Agaricales</taxon>
        <taxon>Pluteineae</taxon>
        <taxon>Pluteaceae</taxon>
        <taxon>Pluteus</taxon>
    </lineage>
</organism>